<dbReference type="InterPro" id="IPR013022">
    <property type="entry name" value="Xyl_isomerase-like_TIM-brl"/>
</dbReference>
<dbReference type="Gene3D" id="3.20.20.150">
    <property type="entry name" value="Divalent-metal-dependent TIM barrel enzymes"/>
    <property type="match status" value="1"/>
</dbReference>
<dbReference type="PANTHER" id="PTHR12110:SF41">
    <property type="entry name" value="INOSOSE DEHYDRATASE"/>
    <property type="match status" value="1"/>
</dbReference>
<comment type="caution">
    <text evidence="3">The sequence shown here is derived from an EMBL/GenBank/DDBJ whole genome shotgun (WGS) entry which is preliminary data.</text>
</comment>
<evidence type="ECO:0000259" key="2">
    <source>
        <dbReference type="Pfam" id="PF01261"/>
    </source>
</evidence>
<dbReference type="Proteomes" id="UP001500843">
    <property type="component" value="Unassembled WGS sequence"/>
</dbReference>
<dbReference type="GO" id="GO:0016853">
    <property type="term" value="F:isomerase activity"/>
    <property type="evidence" value="ECO:0007669"/>
    <property type="project" value="UniProtKB-KW"/>
</dbReference>
<evidence type="ECO:0000313" key="4">
    <source>
        <dbReference type="Proteomes" id="UP001500843"/>
    </source>
</evidence>
<keyword evidence="4" id="KW-1185">Reference proteome</keyword>
<dbReference type="InterPro" id="IPR036237">
    <property type="entry name" value="Xyl_isomerase-like_sf"/>
</dbReference>
<keyword evidence="1" id="KW-0119">Carbohydrate metabolism</keyword>
<dbReference type="PANTHER" id="PTHR12110">
    <property type="entry name" value="HYDROXYPYRUVATE ISOMERASE"/>
    <property type="match status" value="1"/>
</dbReference>
<sequence length="318" mass="34940">MLASAGPASAGTLEGAVASRRRGNGFGIPEESIGMQIFTMRSLVSSTLGLEGALEIAADAGVKQAELAGSFYDRSPAELQQIFRSFDIKIASNHFGPRGGSEVLPWATPEGRSEIYRDAEALGFPLVGTGSLGGIIAPDNHTRDEYLRAAELFNQWGRDAKRNGMAGFFFHNHDSEFALDGQGTPLFDIFIENTDPEYVFFELDLGWVAVSGQDPKKYVQRYQSRIPYFHVKDVKWDPAGNRSAAAGTVNAGRSFRFTDVGKGDIDWADVLSPIRNWGKHRFFLEHDDAGDLALNPAGSANTIWRGCSHLQELPRRRR</sequence>
<organism evidence="3 4">
    <name type="scientific">Promicromonospora umidemergens</name>
    <dbReference type="NCBI Taxonomy" id="629679"/>
    <lineage>
        <taxon>Bacteria</taxon>
        <taxon>Bacillati</taxon>
        <taxon>Actinomycetota</taxon>
        <taxon>Actinomycetes</taxon>
        <taxon>Micrococcales</taxon>
        <taxon>Promicromonosporaceae</taxon>
        <taxon>Promicromonospora</taxon>
    </lineage>
</organism>
<keyword evidence="3" id="KW-0413">Isomerase</keyword>
<dbReference type="Pfam" id="PF01261">
    <property type="entry name" value="AP_endonuc_2"/>
    <property type="match status" value="1"/>
</dbReference>
<protein>
    <submittedName>
        <fullName evidence="3">Sugar phosphate isomerase/epimerase</fullName>
    </submittedName>
</protein>
<proteinExistence type="predicted"/>
<accession>A0ABP8WY41</accession>
<feature type="domain" description="Xylose isomerase-like TIM barrel" evidence="2">
    <location>
        <begin position="55"/>
        <end position="288"/>
    </location>
</feature>
<dbReference type="SUPFAM" id="SSF51658">
    <property type="entry name" value="Xylose isomerase-like"/>
    <property type="match status" value="1"/>
</dbReference>
<dbReference type="InterPro" id="IPR050312">
    <property type="entry name" value="IolE/XylAMocC-like"/>
</dbReference>
<reference evidence="4" key="1">
    <citation type="journal article" date="2019" name="Int. J. Syst. Evol. Microbiol.">
        <title>The Global Catalogue of Microorganisms (GCM) 10K type strain sequencing project: providing services to taxonomists for standard genome sequencing and annotation.</title>
        <authorList>
            <consortium name="The Broad Institute Genomics Platform"/>
            <consortium name="The Broad Institute Genome Sequencing Center for Infectious Disease"/>
            <person name="Wu L."/>
            <person name="Ma J."/>
        </authorList>
    </citation>
    <scope>NUCLEOTIDE SEQUENCE [LARGE SCALE GENOMIC DNA]</scope>
    <source>
        <strain evidence="4">JCM 17975</strain>
    </source>
</reference>
<gene>
    <name evidence="3" type="ORF">GCM10023198_16930</name>
</gene>
<evidence type="ECO:0000256" key="1">
    <source>
        <dbReference type="ARBA" id="ARBA00023277"/>
    </source>
</evidence>
<dbReference type="EMBL" id="BAABHM010000009">
    <property type="protein sequence ID" value="GAA4697344.1"/>
    <property type="molecule type" value="Genomic_DNA"/>
</dbReference>
<evidence type="ECO:0000313" key="3">
    <source>
        <dbReference type="EMBL" id="GAA4697344.1"/>
    </source>
</evidence>
<name>A0ABP8WY41_9MICO</name>